<keyword evidence="2" id="KW-0732">Signal</keyword>
<feature type="signal peptide" evidence="2">
    <location>
        <begin position="1"/>
        <end position="24"/>
    </location>
</feature>
<dbReference type="EMBL" id="JBHUMV010000009">
    <property type="protein sequence ID" value="MFD2756202.1"/>
    <property type="molecule type" value="Genomic_DNA"/>
</dbReference>
<dbReference type="RefSeq" id="WP_066483204.1">
    <property type="nucleotide sequence ID" value="NZ_BCNT01000020.1"/>
</dbReference>
<name>A0ABW5UUZ0_9BURK</name>
<sequence>MQRLHPMLAAAGLLGFLLGGSAMAQSSSSAQSSASSVNGSSYSGQITGNGIAQYGLDTRPHRQLTVRLDTDNPNTRMKITQDGAADPPCQGTATPNVCSFRTEPGASYRVQVYLTRDAAQRGESTRFSLAVEQGS</sequence>
<gene>
    <name evidence="3" type="ORF">ACFSW6_19190</name>
</gene>
<reference evidence="4" key="1">
    <citation type="journal article" date="2019" name="Int. J. Syst. Evol. Microbiol.">
        <title>The Global Catalogue of Microorganisms (GCM) 10K type strain sequencing project: providing services to taxonomists for standard genome sequencing and annotation.</title>
        <authorList>
            <consortium name="The Broad Institute Genomics Platform"/>
            <consortium name="The Broad Institute Genome Sequencing Center for Infectious Disease"/>
            <person name="Wu L."/>
            <person name="Ma J."/>
        </authorList>
    </citation>
    <scope>NUCLEOTIDE SEQUENCE [LARGE SCALE GENOMIC DNA]</scope>
    <source>
        <strain evidence="4">TISTR 1906</strain>
    </source>
</reference>
<organism evidence="3 4">
    <name type="scientific">Comamonas terrae</name>
    <dbReference type="NCBI Taxonomy" id="673548"/>
    <lineage>
        <taxon>Bacteria</taxon>
        <taxon>Pseudomonadati</taxon>
        <taxon>Pseudomonadota</taxon>
        <taxon>Betaproteobacteria</taxon>
        <taxon>Burkholderiales</taxon>
        <taxon>Comamonadaceae</taxon>
        <taxon>Comamonas</taxon>
    </lineage>
</organism>
<evidence type="ECO:0000256" key="2">
    <source>
        <dbReference type="SAM" id="SignalP"/>
    </source>
</evidence>
<dbReference type="Gene3D" id="2.60.120.380">
    <property type="match status" value="1"/>
</dbReference>
<comment type="caution">
    <text evidence="3">The sequence shown here is derived from an EMBL/GenBank/DDBJ whole genome shotgun (WGS) entry which is preliminary data.</text>
</comment>
<evidence type="ECO:0000256" key="1">
    <source>
        <dbReference type="SAM" id="MobiDB-lite"/>
    </source>
</evidence>
<feature type="chain" id="PRO_5046291092" evidence="2">
    <location>
        <begin position="25"/>
        <end position="135"/>
    </location>
</feature>
<feature type="region of interest" description="Disordered" evidence="1">
    <location>
        <begin position="70"/>
        <end position="90"/>
    </location>
</feature>
<protein>
    <submittedName>
        <fullName evidence="3">DNA breaking-rejoining protein</fullName>
    </submittedName>
</protein>
<proteinExistence type="predicted"/>
<dbReference type="Proteomes" id="UP001597463">
    <property type="component" value="Unassembled WGS sequence"/>
</dbReference>
<keyword evidence="4" id="KW-1185">Reference proteome</keyword>
<evidence type="ECO:0000313" key="3">
    <source>
        <dbReference type="EMBL" id="MFD2756202.1"/>
    </source>
</evidence>
<evidence type="ECO:0000313" key="4">
    <source>
        <dbReference type="Proteomes" id="UP001597463"/>
    </source>
</evidence>
<accession>A0ABW5UUZ0</accession>